<gene>
    <name evidence="3" type="ORF">Prum_102770</name>
</gene>
<dbReference type="Pfam" id="PF01425">
    <property type="entry name" value="Amidase"/>
    <property type="match status" value="1"/>
</dbReference>
<keyword evidence="4" id="KW-1185">Reference proteome</keyword>
<proteinExistence type="predicted"/>
<dbReference type="PANTHER" id="PTHR46310">
    <property type="entry name" value="AMIDASE 1"/>
    <property type="match status" value="1"/>
</dbReference>
<feature type="domain" description="Amidase" evidence="2">
    <location>
        <begin position="36"/>
        <end position="109"/>
    </location>
</feature>
<dbReference type="EMBL" id="BLPG01000003">
    <property type="protein sequence ID" value="GFJ96635.1"/>
    <property type="molecule type" value="Genomic_DNA"/>
</dbReference>
<dbReference type="PANTHER" id="PTHR46310:SF7">
    <property type="entry name" value="AMIDASE 1"/>
    <property type="match status" value="1"/>
</dbReference>
<feature type="region of interest" description="Disordered" evidence="1">
    <location>
        <begin position="104"/>
        <end position="136"/>
    </location>
</feature>
<protein>
    <recommendedName>
        <fullName evidence="2">Amidase domain-containing protein</fullName>
    </recommendedName>
</protein>
<reference evidence="3 4" key="1">
    <citation type="submission" date="2020-03" db="EMBL/GenBank/DDBJ databases">
        <title>Whole genome shotgun sequence of Phytohabitans rumicis NBRC 108638.</title>
        <authorList>
            <person name="Komaki H."/>
            <person name="Tamura T."/>
        </authorList>
    </citation>
    <scope>NUCLEOTIDE SEQUENCE [LARGE SCALE GENOMIC DNA]</scope>
    <source>
        <strain evidence="3 4">NBRC 108638</strain>
    </source>
</reference>
<dbReference type="AlphaFoldDB" id="A0A6V8LV31"/>
<organism evidence="3 4">
    <name type="scientific">Phytohabitans rumicis</name>
    <dbReference type="NCBI Taxonomy" id="1076125"/>
    <lineage>
        <taxon>Bacteria</taxon>
        <taxon>Bacillati</taxon>
        <taxon>Actinomycetota</taxon>
        <taxon>Actinomycetes</taxon>
        <taxon>Micromonosporales</taxon>
        <taxon>Micromonosporaceae</taxon>
    </lineage>
</organism>
<dbReference type="InterPro" id="IPR023631">
    <property type="entry name" value="Amidase_dom"/>
</dbReference>
<dbReference type="SUPFAM" id="SSF75304">
    <property type="entry name" value="Amidase signature (AS) enzymes"/>
    <property type="match status" value="1"/>
</dbReference>
<dbReference type="InterPro" id="IPR036928">
    <property type="entry name" value="AS_sf"/>
</dbReference>
<accession>A0A6V8LV31</accession>
<sequence>MITAGGTVPGTSPARPEPDARIWRAVGDPLVEPSGSGALDGETVAVKDLFAIAGHPIGAGNPAWLAAAATEKAHAHAVAALLDAGASVRGIAQTDEFAYSLMGSTTTTGLRRTRGRPAVSAVGRRPGQPQRSPQGR</sequence>
<evidence type="ECO:0000313" key="4">
    <source>
        <dbReference type="Proteomes" id="UP000482960"/>
    </source>
</evidence>
<comment type="caution">
    <text evidence="3">The sequence shown here is derived from an EMBL/GenBank/DDBJ whole genome shotgun (WGS) entry which is preliminary data.</text>
</comment>
<evidence type="ECO:0000256" key="1">
    <source>
        <dbReference type="SAM" id="MobiDB-lite"/>
    </source>
</evidence>
<reference evidence="3 4" key="2">
    <citation type="submission" date="2020-03" db="EMBL/GenBank/DDBJ databases">
        <authorList>
            <person name="Ichikawa N."/>
            <person name="Kimura A."/>
            <person name="Kitahashi Y."/>
            <person name="Uohara A."/>
        </authorList>
    </citation>
    <scope>NUCLEOTIDE SEQUENCE [LARGE SCALE GENOMIC DNA]</scope>
    <source>
        <strain evidence="3 4">NBRC 108638</strain>
    </source>
</reference>
<evidence type="ECO:0000259" key="2">
    <source>
        <dbReference type="Pfam" id="PF01425"/>
    </source>
</evidence>
<evidence type="ECO:0000313" key="3">
    <source>
        <dbReference type="EMBL" id="GFJ96635.1"/>
    </source>
</evidence>
<dbReference type="Gene3D" id="3.90.1300.10">
    <property type="entry name" value="Amidase signature (AS) domain"/>
    <property type="match status" value="1"/>
</dbReference>
<name>A0A6V8LV31_9ACTN</name>
<dbReference type="Proteomes" id="UP000482960">
    <property type="component" value="Unassembled WGS sequence"/>
</dbReference>